<accession>A0ABS6FQD1</accession>
<comment type="similarity">
    <text evidence="1">Belongs to the glycosyl hydrolase 3 family.</text>
</comment>
<reference evidence="6 7" key="1">
    <citation type="submission" date="2021-06" db="EMBL/GenBank/DDBJ databases">
        <authorList>
            <person name="Sun Q."/>
            <person name="Li D."/>
        </authorList>
    </citation>
    <scope>NUCLEOTIDE SEQUENCE [LARGE SCALE GENOMIC DNA]</scope>
    <source>
        <strain evidence="6 7">MSJ-6</strain>
    </source>
</reference>
<evidence type="ECO:0000313" key="7">
    <source>
        <dbReference type="Proteomes" id="UP000743001"/>
    </source>
</evidence>
<dbReference type="InterPro" id="IPR026891">
    <property type="entry name" value="Fn3-like"/>
</dbReference>
<evidence type="ECO:0000259" key="5">
    <source>
        <dbReference type="SMART" id="SM01217"/>
    </source>
</evidence>
<keyword evidence="4" id="KW-0472">Membrane</keyword>
<proteinExistence type="inferred from homology"/>
<dbReference type="EMBL" id="JAHLQJ010000004">
    <property type="protein sequence ID" value="MBU5671401.1"/>
    <property type="molecule type" value="Genomic_DNA"/>
</dbReference>
<evidence type="ECO:0000256" key="2">
    <source>
        <dbReference type="ARBA" id="ARBA00022801"/>
    </source>
</evidence>
<comment type="caution">
    <text evidence="6">The sequence shown here is derived from an EMBL/GenBank/DDBJ whole genome shotgun (WGS) entry which is preliminary data.</text>
</comment>
<feature type="domain" description="Fibronectin type III-like" evidence="5">
    <location>
        <begin position="413"/>
        <end position="487"/>
    </location>
</feature>
<dbReference type="InterPro" id="IPR001764">
    <property type="entry name" value="Glyco_hydro_3_N"/>
</dbReference>
<keyword evidence="7" id="KW-1185">Reference proteome</keyword>
<organism evidence="6 7">
    <name type="scientific">Paenibacillus brevis</name>
    <dbReference type="NCBI Taxonomy" id="2841508"/>
    <lineage>
        <taxon>Bacteria</taxon>
        <taxon>Bacillati</taxon>
        <taxon>Bacillota</taxon>
        <taxon>Bacilli</taxon>
        <taxon>Bacillales</taxon>
        <taxon>Paenibacillaceae</taxon>
        <taxon>Paenibacillus</taxon>
    </lineage>
</organism>
<evidence type="ECO:0000256" key="4">
    <source>
        <dbReference type="SAM" id="Phobius"/>
    </source>
</evidence>
<sequence>MGNKRKRHIIFTAFLTIVMLASTVAANMVAIYWDKPLQEFVGVIGEGVNDASSQENLFTSDYQDKAEILKTQEEFAKQVVREGVVMLKNDTALPLTEKSKVSLFGIASASGSASGSGSGAVSGEASTIYSSLVNAGFEVNETLHSFYQNSTHEHGKGTGPGNGDAQGDWKLDEVPQSEFTAELKNSYKNYNDAAIVVFSRQGGEGGDLPTEMSRFGGAADEHYLQLSKEERELLASIEQSGEFSKTIILINSAGAMELGFVDQAEYGVDAALWYGGTGKNGIEAVGEILKGEANPSGRLVDTYVYDNFSAPSMQNFGDFRYVNANNELVGNAYLNYGEGIYVGYRYYETRYEDKVMGTPNTGDYNYGESVIYPFGYGLSYSSFEWGGYQLAEDGDNYTVNVTVTNTGDQAGKDVVQLYAQTPYVPGGVEKASVNLVNFAKTKELNPGESETLTIQVNKADLASYDYLNEKGYILDAGRYYLTAAQNAHAAVNNILALKGYTVENGMTADGNASLAGSLEVNALSKVEFEREVTNQFDTAAAADFEYLSRSNWSKMDNSGLTYATGVMEGVSNVTDAKKTAKTILASEELVKNLQAEGYDSSGAPPISSRNYPAASAYKYDQKTSFNLADMIGLDYNDPKWDEILDAMKLSDMHKLFNKSGYGTMAIESINKPKTYEYDGPAGISNMITGEGSFSYPTSPMVASTWNIELAKEQGRLVGEDALNTKTSGWYAPAINIHRTPFSGRNYEYFSEDPVLTGLISTNVTKAVQAKGVYVYIKHFALNDQETNRAANGSVATWSNEQAIREIYLKPFEINVKQGGARGIMMAFNRIGYTPATTHYNLITNVTRGEWGFVGVIISDYMSSQSANYADQFLAAGGDMFLSTAGIPLNDAKQDWARAELRRSTKNTLFNIANSLAMNGLANGGTYSSGFPVYKIILIVLDVLVLGILALIARNIYRVVKETDESFEARRKLTQKRRVIIWCAVGIIIVILAVAFYVLLYPIIKDALLM</sequence>
<keyword evidence="4" id="KW-1133">Transmembrane helix</keyword>
<dbReference type="GO" id="GO:0016787">
    <property type="term" value="F:hydrolase activity"/>
    <property type="evidence" value="ECO:0007669"/>
    <property type="project" value="UniProtKB-KW"/>
</dbReference>
<dbReference type="InterPro" id="IPR002772">
    <property type="entry name" value="Glyco_hydro_3_C"/>
</dbReference>
<protein>
    <submittedName>
        <fullName evidence="6">Glycoside hydrolase family 3 C-terminal domain-containing protein</fullName>
    </submittedName>
</protein>
<name>A0ABS6FQD1_9BACL</name>
<dbReference type="RefSeq" id="WP_216477804.1">
    <property type="nucleotide sequence ID" value="NZ_JAHLQJ010000004.1"/>
</dbReference>
<gene>
    <name evidence="6" type="ORF">KQJ23_06090</name>
</gene>
<dbReference type="InterPro" id="IPR050288">
    <property type="entry name" value="Cellulose_deg_GH3"/>
</dbReference>
<keyword evidence="4" id="KW-0812">Transmembrane</keyword>
<feature type="transmembrane region" description="Helical" evidence="4">
    <location>
        <begin position="978"/>
        <end position="1003"/>
    </location>
</feature>
<dbReference type="SMART" id="SM01217">
    <property type="entry name" value="Fn3_like"/>
    <property type="match status" value="1"/>
</dbReference>
<dbReference type="PANTHER" id="PTHR42715:SF10">
    <property type="entry name" value="BETA-GLUCOSIDASE"/>
    <property type="match status" value="1"/>
</dbReference>
<dbReference type="Pfam" id="PF00933">
    <property type="entry name" value="Glyco_hydro_3"/>
    <property type="match status" value="1"/>
</dbReference>
<keyword evidence="2 6" id="KW-0378">Hydrolase</keyword>
<feature type="transmembrane region" description="Helical" evidence="4">
    <location>
        <begin position="932"/>
        <end position="952"/>
    </location>
</feature>
<dbReference type="PANTHER" id="PTHR42715">
    <property type="entry name" value="BETA-GLUCOSIDASE"/>
    <property type="match status" value="1"/>
</dbReference>
<dbReference type="Pfam" id="PF01915">
    <property type="entry name" value="Glyco_hydro_3_C"/>
    <property type="match status" value="1"/>
</dbReference>
<evidence type="ECO:0000313" key="6">
    <source>
        <dbReference type="EMBL" id="MBU5671401.1"/>
    </source>
</evidence>
<dbReference type="Proteomes" id="UP000743001">
    <property type="component" value="Unassembled WGS sequence"/>
</dbReference>
<feature type="region of interest" description="Disordered" evidence="3">
    <location>
        <begin position="149"/>
        <end position="168"/>
    </location>
</feature>
<dbReference type="Pfam" id="PF14310">
    <property type="entry name" value="Fn3-like"/>
    <property type="match status" value="1"/>
</dbReference>
<evidence type="ECO:0000256" key="1">
    <source>
        <dbReference type="ARBA" id="ARBA00005336"/>
    </source>
</evidence>
<evidence type="ECO:0000256" key="3">
    <source>
        <dbReference type="SAM" id="MobiDB-lite"/>
    </source>
</evidence>